<keyword evidence="11" id="KW-1185">Reference proteome</keyword>
<dbReference type="GO" id="GO:0020037">
    <property type="term" value="F:heme binding"/>
    <property type="evidence" value="ECO:0007669"/>
    <property type="project" value="InterPro"/>
</dbReference>
<dbReference type="InterPro" id="IPR045062">
    <property type="entry name" value="Cyt_c_biogenesis_CcsA/CcmC"/>
</dbReference>
<dbReference type="Pfam" id="PF01578">
    <property type="entry name" value="Cytochrom_C_asm"/>
    <property type="match status" value="1"/>
</dbReference>
<feature type="transmembrane region" description="Helical" evidence="6">
    <location>
        <begin position="438"/>
        <end position="457"/>
    </location>
</feature>
<feature type="domain" description="ResB-like" evidence="9">
    <location>
        <begin position="352"/>
        <end position="420"/>
    </location>
</feature>
<dbReference type="PATRIC" id="fig|1548749.3.peg.1341"/>
<organism evidence="10 11">
    <name type="scientific">Aequorivita aquimaris</name>
    <dbReference type="NCBI Taxonomy" id="1548749"/>
    <lineage>
        <taxon>Bacteria</taxon>
        <taxon>Pseudomonadati</taxon>
        <taxon>Bacteroidota</taxon>
        <taxon>Flavobacteriia</taxon>
        <taxon>Flavobacteriales</taxon>
        <taxon>Flavobacteriaceae</taxon>
        <taxon>Aequorivita</taxon>
    </lineage>
</organism>
<feature type="transmembrane region" description="Helical" evidence="6">
    <location>
        <begin position="924"/>
        <end position="943"/>
    </location>
</feature>
<dbReference type="PANTHER" id="PTHR30071:SF1">
    <property type="entry name" value="CYTOCHROME B_B6 PROTEIN-RELATED"/>
    <property type="match status" value="1"/>
</dbReference>
<feature type="transmembrane region" description="Helical" evidence="6">
    <location>
        <begin position="787"/>
        <end position="806"/>
    </location>
</feature>
<dbReference type="Pfam" id="PF05140">
    <property type="entry name" value="ResB"/>
    <property type="match status" value="1"/>
</dbReference>
<evidence type="ECO:0000313" key="11">
    <source>
        <dbReference type="Proteomes" id="UP000070138"/>
    </source>
</evidence>
<keyword evidence="7" id="KW-0732">Signal</keyword>
<feature type="chain" id="PRO_5007479757" evidence="7">
    <location>
        <begin position="28"/>
        <end position="1064"/>
    </location>
</feature>
<name>A0A137RIS5_9FLAO</name>
<evidence type="ECO:0000256" key="1">
    <source>
        <dbReference type="ARBA" id="ARBA00004141"/>
    </source>
</evidence>
<protein>
    <submittedName>
        <fullName evidence="10">Cytochrome C biogenesis protein</fullName>
    </submittedName>
</protein>
<dbReference type="AlphaFoldDB" id="A0A137RIS5"/>
<proteinExistence type="predicted"/>
<feature type="transmembrane region" description="Helical" evidence="6">
    <location>
        <begin position="752"/>
        <end position="772"/>
    </location>
</feature>
<feature type="transmembrane region" description="Helical" evidence="6">
    <location>
        <begin position="988"/>
        <end position="1008"/>
    </location>
</feature>
<dbReference type="Proteomes" id="UP000070138">
    <property type="component" value="Unassembled WGS sequence"/>
</dbReference>
<gene>
    <name evidence="10" type="ORF">LS48_06330</name>
</gene>
<comment type="caution">
    <text evidence="10">The sequence shown here is derived from an EMBL/GenBank/DDBJ whole genome shotgun (WGS) entry which is preliminary data.</text>
</comment>
<feature type="domain" description="Cytochrome c assembly protein" evidence="8">
    <location>
        <begin position="812"/>
        <end position="1016"/>
    </location>
</feature>
<evidence type="ECO:0000256" key="5">
    <source>
        <dbReference type="ARBA" id="ARBA00023136"/>
    </source>
</evidence>
<evidence type="ECO:0000313" key="10">
    <source>
        <dbReference type="EMBL" id="KXO00085.1"/>
    </source>
</evidence>
<feature type="transmembrane region" description="Helical" evidence="6">
    <location>
        <begin position="1028"/>
        <end position="1048"/>
    </location>
</feature>
<dbReference type="GO" id="GO:0005886">
    <property type="term" value="C:plasma membrane"/>
    <property type="evidence" value="ECO:0007669"/>
    <property type="project" value="TreeGrafter"/>
</dbReference>
<dbReference type="STRING" id="1548749.LS48_06330"/>
<keyword evidence="3" id="KW-0201">Cytochrome c-type biogenesis</keyword>
<evidence type="ECO:0000259" key="9">
    <source>
        <dbReference type="Pfam" id="PF05140"/>
    </source>
</evidence>
<dbReference type="EMBL" id="JRWG01000003">
    <property type="protein sequence ID" value="KXO00085.1"/>
    <property type="molecule type" value="Genomic_DNA"/>
</dbReference>
<feature type="signal peptide" evidence="7">
    <location>
        <begin position="1"/>
        <end position="27"/>
    </location>
</feature>
<feature type="transmembrane region" description="Helical" evidence="6">
    <location>
        <begin position="963"/>
        <end position="981"/>
    </location>
</feature>
<evidence type="ECO:0000256" key="6">
    <source>
        <dbReference type="SAM" id="Phobius"/>
    </source>
</evidence>
<reference evidence="10 11" key="2">
    <citation type="journal article" date="2016" name="Int. J. Syst. Evol. Microbiol.">
        <title>Vitellibacter aquimaris sp. nov., a marine bacterium isolated from seawater.</title>
        <authorList>
            <person name="Thevarajoo S."/>
            <person name="Selvaratnam C."/>
            <person name="Goh K.M."/>
            <person name="Hong K.W."/>
            <person name="Chan X.Y."/>
            <person name="Chan K.G."/>
            <person name="Chong C.S."/>
        </authorList>
    </citation>
    <scope>NUCLEOTIDE SEQUENCE [LARGE SCALE GENOMIC DNA]</scope>
    <source>
        <strain evidence="10 11">D-24</strain>
    </source>
</reference>
<evidence type="ECO:0000259" key="8">
    <source>
        <dbReference type="Pfam" id="PF01578"/>
    </source>
</evidence>
<sequence length="1064" mass="120507">MQKKIASVLFSTRLTAVLFIVFAAAMAAGTFMDADSQSPPTPYTRELIYNAWWFEAIMLLFVINFVGNIFRYNLHKRKMWASLMLHVSFILVIIGAFVTRYIGFEGVMHIREGQTENTILSEQTYLDVFIDGDYMIDGVAQRRKVKPKKLRLSEKLNNDFKIETDYNNQPVTIKYKDFIDGAVEGLTPNENGEEYMKIVESGDGERHDHWVKVGEVSNIHNILFAVNKPTEGAINITYSEDGEYTISSPFEGDYMRMADQLQGEVVADSVQPFNLRSLYRIGGISFVVPEPVTKGEFGIVAATPDQPNNQDALILEISSGDETKTVSLLGGKGTAPNPVETEIAGLKVYTSYGSKEIELPFSITLNDFIAEKYPGTEKGYSSFKSKVTVINEDKTHFDADIFMNNVLDHEGYRFFQSGFDPDEGGTILSVNHDWWGTWITYIGYFFLYLGLMAILFSKHSRFGKLEEILSRIKRKKKNMVTVMILLFSLSGFSQQHPPSAHTPPPKAQIDSLIKANAVSKEHAAEFGHLIIQDNGRMKPVNTFASELLRKISRSETYEGLDANQVFISMTEFPRLWVEVPLIALKRGNDSIRHVAGVPEGQKDIALLDLFDEKGNYKLEPYLEAATRTNTPNQFQKDFIRAHENFSLLNAALSGSILKIFPIPGDEGNKWVSYPELGEANLKGMDSLYAKNILPLYFDSLKKARQTGDYTQANEFLQSITNFQKKYGEEVMPSENKLRAETIYNKADIFNRLYKYFAIFGILMMVFIIAQLFKDRKILRTLIKGSKIIMWVFFVLMTLGLALRWYVSGHAPWSDAYESVVYVAWATIFFGLAFGRRSDLTVASTAFAGAIILWVAHENWLDPSISTLQPVLDSYWLMIHVAVIVMSYGPFTLGMILGATSLFLMIFTTKRNFKNMEINISELTVVTEMALTVGLVLLTIGNFLGGQWANESWGRYWGWDPKETWALISIMIYAFVIHARLVPGLRGRWTFNVLAMFAYASIMMTYFGVNFYLSGLHSYASGDAPATPTFVWWITLFAVILSAVAYFRYKKFYGKKSKSKKKAIE</sequence>
<dbReference type="InterPro" id="IPR007816">
    <property type="entry name" value="ResB-like_domain"/>
</dbReference>
<keyword evidence="2 6" id="KW-0812">Transmembrane</keyword>
<dbReference type="GO" id="GO:0017004">
    <property type="term" value="P:cytochrome complex assembly"/>
    <property type="evidence" value="ECO:0007669"/>
    <property type="project" value="UniProtKB-KW"/>
</dbReference>
<dbReference type="OrthoDB" id="9814290at2"/>
<evidence type="ECO:0000256" key="4">
    <source>
        <dbReference type="ARBA" id="ARBA00022989"/>
    </source>
</evidence>
<keyword evidence="4 6" id="KW-1133">Transmembrane helix</keyword>
<feature type="transmembrane region" description="Helical" evidence="6">
    <location>
        <begin position="876"/>
        <end position="903"/>
    </location>
</feature>
<feature type="transmembrane region" description="Helical" evidence="6">
    <location>
        <begin position="51"/>
        <end position="70"/>
    </location>
</feature>
<accession>A0A137RIS5</accession>
<dbReference type="PANTHER" id="PTHR30071">
    <property type="entry name" value="HEME EXPORTER PROTEIN C"/>
    <property type="match status" value="1"/>
</dbReference>
<dbReference type="InterPro" id="IPR002541">
    <property type="entry name" value="Cyt_c_assembly"/>
</dbReference>
<feature type="transmembrane region" description="Helical" evidence="6">
    <location>
        <begin position="818"/>
        <end position="834"/>
    </location>
</feature>
<evidence type="ECO:0000256" key="2">
    <source>
        <dbReference type="ARBA" id="ARBA00022692"/>
    </source>
</evidence>
<reference evidence="11" key="1">
    <citation type="submission" date="2014-10" db="EMBL/GenBank/DDBJ databases">
        <title>Genome sequencing of Vitellibacter sp. D-24.</title>
        <authorList>
            <person name="Thevarajoo S."/>
            <person name="Selvaratnam C."/>
            <person name="Goh K.M."/>
            <person name="Chong C.S."/>
        </authorList>
    </citation>
    <scope>NUCLEOTIDE SEQUENCE [LARGE SCALE GENOMIC DNA]</scope>
    <source>
        <strain evidence="11">D-24</strain>
    </source>
</reference>
<evidence type="ECO:0000256" key="7">
    <source>
        <dbReference type="SAM" id="SignalP"/>
    </source>
</evidence>
<feature type="transmembrane region" description="Helical" evidence="6">
    <location>
        <begin position="82"/>
        <end position="102"/>
    </location>
</feature>
<keyword evidence="5 6" id="KW-0472">Membrane</keyword>
<dbReference type="RefSeq" id="WP_062621123.1">
    <property type="nucleotide sequence ID" value="NZ_JRWG01000003.1"/>
</dbReference>
<evidence type="ECO:0000256" key="3">
    <source>
        <dbReference type="ARBA" id="ARBA00022748"/>
    </source>
</evidence>
<comment type="subcellular location">
    <subcellularLocation>
        <location evidence="1">Membrane</location>
        <topology evidence="1">Multi-pass membrane protein</topology>
    </subcellularLocation>
</comment>